<keyword evidence="1" id="KW-0175">Coiled coil</keyword>
<evidence type="ECO:0000313" key="2">
    <source>
        <dbReference type="EMBL" id="RDZ10384.1"/>
    </source>
</evidence>
<dbReference type="InterPro" id="IPR011335">
    <property type="entry name" value="Restrct_endonuc-II-like"/>
</dbReference>
<proteinExistence type="predicted"/>
<sequence>MFLNSVITYLNGWERLNDHHTNQFSEIIESIQSIDLLEVGKRSGKLKKGILGTHSEEWEAILEDKGWEEPRGRYYGIGQVKDTVAIKMLLSRFDSFSTWLYSKANVGIKERVCDLPILLVYKKETIRKGLPKSGYAMIVDFDRILKEIQEVSPLSLEYPFIILGVSDEERPLEIFNIPSLVEEFNENVVMNRSIEFPPEHYQAGLGILSYFNNLLKEKYPDTKARVKIIQEELTVKMVVETQDGDKHIIERALEEYDSIIRGEIKPEDYFSSPIKALELKTELRFAQIRIENQTELLAHKEKEIDRLLKIISQGLSQPLPPVHISPIITVETSLNQETHINNELNSIIDTLKDLQGVSSSPSDIELLNETENELSQLNKDNLNHSEGMSKLKSFLENINNLETTVGKSFTTTNEGIKLLKKLAKHYNTIAPFCALPSIPFIK</sequence>
<feature type="coiled-coil region" evidence="1">
    <location>
        <begin position="276"/>
        <end position="310"/>
    </location>
</feature>
<dbReference type="SUPFAM" id="SSF52980">
    <property type="entry name" value="Restriction endonuclease-like"/>
    <property type="match status" value="1"/>
</dbReference>
<organism evidence="2 3">
    <name type="scientific">Priestia megaterium</name>
    <name type="common">Bacillus megaterium</name>
    <dbReference type="NCBI Taxonomy" id="1404"/>
    <lineage>
        <taxon>Bacteria</taxon>
        <taxon>Bacillati</taxon>
        <taxon>Bacillota</taxon>
        <taxon>Bacilli</taxon>
        <taxon>Bacillales</taxon>
        <taxon>Bacillaceae</taxon>
        <taxon>Priestia</taxon>
    </lineage>
</organism>
<dbReference type="AlphaFoldDB" id="A0A3D8WWV6"/>
<dbReference type="EMBL" id="PQWM01000031">
    <property type="protein sequence ID" value="RDZ10384.1"/>
    <property type="molecule type" value="Genomic_DNA"/>
</dbReference>
<evidence type="ECO:0000313" key="3">
    <source>
        <dbReference type="Proteomes" id="UP000256519"/>
    </source>
</evidence>
<name>A0A3D8WWV6_PRIMG</name>
<accession>A0A3D8WWV6</accession>
<evidence type="ECO:0000256" key="1">
    <source>
        <dbReference type="SAM" id="Coils"/>
    </source>
</evidence>
<comment type="caution">
    <text evidence="2">The sequence shown here is derived from an EMBL/GenBank/DDBJ whole genome shotgun (WGS) entry which is preliminary data.</text>
</comment>
<dbReference type="RefSeq" id="WP_116077419.1">
    <property type="nucleotide sequence ID" value="NZ_CP187631.1"/>
</dbReference>
<reference evidence="2 3" key="1">
    <citation type="journal article" date="2018" name="Appl. Environ. Microbiol.">
        <title>Antimicrobial susceptibility testing and tentative epidemiological cut-off values of five Bacillus species relevant for use as animal feed additives or for plant protection.</title>
        <authorList>
            <person name="Agerso Y."/>
            <person name="Stuer-Lauridsen B."/>
            <person name="Bjerre K."/>
            <person name="Jensen M.G."/>
            <person name="Johansen E."/>
            <person name="Bennedsen M."/>
            <person name="Brockmann E."/>
            <person name="Nielsen B."/>
        </authorList>
    </citation>
    <scope>NUCLEOTIDE SEQUENCE [LARGE SCALE GENOMIC DNA]</scope>
    <source>
        <strain evidence="2 3">CHCC20162</strain>
    </source>
</reference>
<protein>
    <submittedName>
        <fullName evidence="2">Uncharacterized protein</fullName>
    </submittedName>
</protein>
<dbReference type="Proteomes" id="UP000256519">
    <property type="component" value="Unassembled WGS sequence"/>
</dbReference>
<gene>
    <name evidence="2" type="ORF">C3744_23480</name>
</gene>